<gene>
    <name evidence="3" type="ORF">G5C65_35785</name>
</gene>
<accession>A0A6G4X7S6</accession>
<evidence type="ECO:0000259" key="2">
    <source>
        <dbReference type="Pfam" id="PF13649"/>
    </source>
</evidence>
<dbReference type="GO" id="GO:0017000">
    <property type="term" value="P:antibiotic biosynthetic process"/>
    <property type="evidence" value="ECO:0007669"/>
    <property type="project" value="UniProtKB-ARBA"/>
</dbReference>
<dbReference type="AlphaFoldDB" id="A0A6G4X7S6"/>
<organism evidence="3 4">
    <name type="scientific">Streptomyces boncukensis</name>
    <dbReference type="NCBI Taxonomy" id="2711219"/>
    <lineage>
        <taxon>Bacteria</taxon>
        <taxon>Bacillati</taxon>
        <taxon>Actinomycetota</taxon>
        <taxon>Actinomycetes</taxon>
        <taxon>Kitasatosporales</taxon>
        <taxon>Streptomycetaceae</taxon>
        <taxon>Streptomyces</taxon>
    </lineage>
</organism>
<evidence type="ECO:0000256" key="1">
    <source>
        <dbReference type="ARBA" id="ARBA00022679"/>
    </source>
</evidence>
<keyword evidence="4" id="KW-1185">Reference proteome</keyword>
<dbReference type="Pfam" id="PF13649">
    <property type="entry name" value="Methyltransf_25"/>
    <property type="match status" value="1"/>
</dbReference>
<name>A0A6G4X7S6_9ACTN</name>
<dbReference type="GO" id="GO:0008168">
    <property type="term" value="F:methyltransferase activity"/>
    <property type="evidence" value="ECO:0007669"/>
    <property type="project" value="UniProtKB-KW"/>
</dbReference>
<dbReference type="Proteomes" id="UP000477722">
    <property type="component" value="Unassembled WGS sequence"/>
</dbReference>
<evidence type="ECO:0000313" key="3">
    <source>
        <dbReference type="EMBL" id="NGO73596.1"/>
    </source>
</evidence>
<protein>
    <submittedName>
        <fullName evidence="3">Class I SAM-dependent methyltransferase</fullName>
    </submittedName>
</protein>
<dbReference type="RefSeq" id="WP_165303221.1">
    <property type="nucleotide sequence ID" value="NZ_JAAKZZ010000802.1"/>
</dbReference>
<sequence>FYLPLVMEAGAVLDVGCGTGSLLHRARERGHRGRLAGLDPDPAALERARRRTDVEWVQGAAVDAGPSGAFELVTMTGHAFQDLVTDDEVRASLAAIHGALCAGGRFAFETRHPQARAWERWSSANPDDVAEFVDGAGRALRYGHEVESVDGDLVTVRGTVAAPDGTVLRVLRERLRFLGAEAVTGFLVEAGFVVDGQFGGWDREAVTASSREVITLARRV</sequence>
<dbReference type="CDD" id="cd02440">
    <property type="entry name" value="AdoMet_MTases"/>
    <property type="match status" value="1"/>
</dbReference>
<dbReference type="SUPFAM" id="SSF53335">
    <property type="entry name" value="S-adenosyl-L-methionine-dependent methyltransferases"/>
    <property type="match status" value="1"/>
</dbReference>
<dbReference type="InterPro" id="IPR029063">
    <property type="entry name" value="SAM-dependent_MTases_sf"/>
</dbReference>
<comment type="caution">
    <text evidence="3">The sequence shown here is derived from an EMBL/GenBank/DDBJ whole genome shotgun (WGS) entry which is preliminary data.</text>
</comment>
<reference evidence="3 4" key="1">
    <citation type="submission" date="2020-02" db="EMBL/GenBank/DDBJ databases">
        <title>Whole-genome analyses of novel actinobacteria.</title>
        <authorList>
            <person name="Sahin N."/>
            <person name="Tatar D."/>
        </authorList>
    </citation>
    <scope>NUCLEOTIDE SEQUENCE [LARGE SCALE GENOMIC DNA]</scope>
    <source>
        <strain evidence="3 4">SB3404</strain>
    </source>
</reference>
<feature type="domain" description="Methyltransferase" evidence="2">
    <location>
        <begin position="12"/>
        <end position="104"/>
    </location>
</feature>
<dbReference type="PANTHER" id="PTHR43861">
    <property type="entry name" value="TRANS-ACONITATE 2-METHYLTRANSFERASE-RELATED"/>
    <property type="match status" value="1"/>
</dbReference>
<feature type="non-terminal residue" evidence="3">
    <location>
        <position position="1"/>
    </location>
</feature>
<dbReference type="EMBL" id="JAAKZZ010000802">
    <property type="protein sequence ID" value="NGO73596.1"/>
    <property type="molecule type" value="Genomic_DNA"/>
</dbReference>
<dbReference type="InterPro" id="IPR041698">
    <property type="entry name" value="Methyltransf_25"/>
</dbReference>
<keyword evidence="1 3" id="KW-0808">Transferase</keyword>
<dbReference type="GO" id="GO:0032259">
    <property type="term" value="P:methylation"/>
    <property type="evidence" value="ECO:0007669"/>
    <property type="project" value="UniProtKB-KW"/>
</dbReference>
<evidence type="ECO:0000313" key="4">
    <source>
        <dbReference type="Proteomes" id="UP000477722"/>
    </source>
</evidence>
<dbReference type="Gene3D" id="3.40.50.150">
    <property type="entry name" value="Vaccinia Virus protein VP39"/>
    <property type="match status" value="1"/>
</dbReference>
<proteinExistence type="predicted"/>
<keyword evidence="3" id="KW-0489">Methyltransferase</keyword>